<feature type="domain" description="NADH:quinone oxidoreductase/Mrp antiporter transmembrane" evidence="7">
    <location>
        <begin position="125"/>
        <end position="418"/>
    </location>
</feature>
<evidence type="ECO:0000256" key="6">
    <source>
        <dbReference type="RuleBase" id="RU000320"/>
    </source>
</evidence>
<dbReference type="EC" id="7.1.1.-" evidence="5"/>
<dbReference type="GO" id="GO:0008137">
    <property type="term" value="F:NADH dehydrogenase (ubiquinone) activity"/>
    <property type="evidence" value="ECO:0007669"/>
    <property type="project" value="InterPro"/>
</dbReference>
<keyword evidence="5" id="KW-0813">Transport</keyword>
<keyword evidence="5" id="KW-0874">Quinone</keyword>
<evidence type="ECO:0000313" key="9">
    <source>
        <dbReference type="Proteomes" id="UP000595362"/>
    </source>
</evidence>
<accession>A0A7T5UGG7</accession>
<evidence type="ECO:0000259" key="7">
    <source>
        <dbReference type="Pfam" id="PF00361"/>
    </source>
</evidence>
<evidence type="ECO:0000256" key="2">
    <source>
        <dbReference type="ARBA" id="ARBA00022692"/>
    </source>
</evidence>
<keyword evidence="4 5" id="KW-0472">Membrane</keyword>
<organism evidence="8 9">
    <name type="scientific">Micavibrio aeruginosavorus</name>
    <dbReference type="NCBI Taxonomy" id="349221"/>
    <lineage>
        <taxon>Bacteria</taxon>
        <taxon>Pseudomonadati</taxon>
        <taxon>Bdellovibrionota</taxon>
        <taxon>Bdellovibrionia</taxon>
        <taxon>Bdellovibrionales</taxon>
        <taxon>Pseudobdellovibrionaceae</taxon>
        <taxon>Micavibrio</taxon>
    </lineage>
</organism>
<feature type="transmembrane region" description="Helical" evidence="5">
    <location>
        <begin position="129"/>
        <end position="148"/>
    </location>
</feature>
<feature type="transmembrane region" description="Helical" evidence="5">
    <location>
        <begin position="327"/>
        <end position="349"/>
    </location>
</feature>
<feature type="transmembrane region" description="Helical" evidence="5">
    <location>
        <begin position="160"/>
        <end position="184"/>
    </location>
</feature>
<dbReference type="GO" id="GO:0048038">
    <property type="term" value="F:quinone binding"/>
    <property type="evidence" value="ECO:0007669"/>
    <property type="project" value="UniProtKB-KW"/>
</dbReference>
<dbReference type="Pfam" id="PF00361">
    <property type="entry name" value="Proton_antipo_M"/>
    <property type="match status" value="1"/>
</dbReference>
<comment type="subcellular location">
    <subcellularLocation>
        <location evidence="5">Cell membrane</location>
        <topology evidence="5">Multi-pass membrane protein</topology>
    </subcellularLocation>
    <subcellularLocation>
        <location evidence="1">Endomembrane system</location>
        <topology evidence="1">Multi-pass membrane protein</topology>
    </subcellularLocation>
    <subcellularLocation>
        <location evidence="6">Membrane</location>
        <topology evidence="6">Multi-pass membrane protein</topology>
    </subcellularLocation>
</comment>
<feature type="transmembrane region" description="Helical" evidence="5">
    <location>
        <begin position="241"/>
        <end position="262"/>
    </location>
</feature>
<comment type="function">
    <text evidence="5">NDH-1 shuttles electrons from NADH, via FMN and iron-sulfur (Fe-S) centers, to quinones in the respiratory chain. The immediate electron acceptor for the enzyme in this species is believed to be ubiquinone. Couples the redox reaction to proton translocation (for every two electrons transferred, four hydrogen ions are translocated across the cytoplasmic membrane), and thus conserves the redox energy in a proton gradient.</text>
</comment>
<comment type="similarity">
    <text evidence="5">Belongs to the complex I subunit 2 family.</text>
</comment>
<feature type="transmembrane region" description="Helical" evidence="5">
    <location>
        <begin position="78"/>
        <end position="99"/>
    </location>
</feature>
<keyword evidence="2 5" id="KW-0812">Transmembrane</keyword>
<dbReference type="NCBIfam" id="NF004440">
    <property type="entry name" value="PRK05777.1-3"/>
    <property type="match status" value="1"/>
</dbReference>
<keyword evidence="3 5" id="KW-1133">Transmembrane helix</keyword>
<dbReference type="GO" id="GO:0042773">
    <property type="term" value="P:ATP synthesis coupled electron transport"/>
    <property type="evidence" value="ECO:0007669"/>
    <property type="project" value="InterPro"/>
</dbReference>
<comment type="catalytic activity">
    <reaction evidence="5">
        <text>a quinone + NADH + 5 H(+)(in) = a quinol + NAD(+) + 4 H(+)(out)</text>
        <dbReference type="Rhea" id="RHEA:57888"/>
        <dbReference type="ChEBI" id="CHEBI:15378"/>
        <dbReference type="ChEBI" id="CHEBI:24646"/>
        <dbReference type="ChEBI" id="CHEBI:57540"/>
        <dbReference type="ChEBI" id="CHEBI:57945"/>
        <dbReference type="ChEBI" id="CHEBI:132124"/>
    </reaction>
</comment>
<keyword evidence="5" id="KW-1003">Cell membrane</keyword>
<gene>
    <name evidence="5 8" type="primary">nuoN</name>
    <name evidence="8" type="ORF">HYS17_07120</name>
</gene>
<dbReference type="NCBIfam" id="TIGR01770">
    <property type="entry name" value="NDH_I_N"/>
    <property type="match status" value="1"/>
</dbReference>
<dbReference type="Proteomes" id="UP000595362">
    <property type="component" value="Chromosome"/>
</dbReference>
<dbReference type="PANTHER" id="PTHR22773">
    <property type="entry name" value="NADH DEHYDROGENASE"/>
    <property type="match status" value="1"/>
</dbReference>
<evidence type="ECO:0000256" key="1">
    <source>
        <dbReference type="ARBA" id="ARBA00004127"/>
    </source>
</evidence>
<dbReference type="EMBL" id="CP066681">
    <property type="protein sequence ID" value="QQG35320.1"/>
    <property type="molecule type" value="Genomic_DNA"/>
</dbReference>
<proteinExistence type="inferred from homology"/>
<feature type="transmembrane region" description="Helical" evidence="5">
    <location>
        <begin position="38"/>
        <end position="58"/>
    </location>
</feature>
<dbReference type="GO" id="GO:0005886">
    <property type="term" value="C:plasma membrane"/>
    <property type="evidence" value="ECO:0007669"/>
    <property type="project" value="UniProtKB-SubCell"/>
</dbReference>
<dbReference type="GO" id="GO:0012505">
    <property type="term" value="C:endomembrane system"/>
    <property type="evidence" value="ECO:0007669"/>
    <property type="project" value="UniProtKB-SubCell"/>
</dbReference>
<name>A0A7T5UGG7_9BACT</name>
<keyword evidence="8" id="KW-0560">Oxidoreductase</keyword>
<keyword evidence="5" id="KW-0520">NAD</keyword>
<sequence length="483" mass="52106">MNNFNPVEFSAVFPELFMAVAAMVLLVAGAVRGNGLTAFISWSVLATFAITAMFLLGIDWDSRTVMGDMFRMNPFTGFIKLLILAGLGATTALSVRYLYEEAMARFEYPILILLAGLGMMIMVSANNLLTLYVGLELQSLSLYVLAAFRRDNARSSEAGLKYFVLGALASGMLLFGVSLVYGFAGTIDYSAIGGSLATFDGMPVGFMVGMVFVLVGIAFKISAVPFHMWTPDVYEGAPTSVTAFFALVPKIAAIAVLMQLLYGPFGGLSAHWQQIIWFLAVASMIWSALAGLVQNNIKRLMAYSSIGNMGYALVGLITGTPQGASAVVVYMTIYMIMTAGVFAIIMCMRRGERAVESIDDLAGLSRTSPLLAYAMAILLFSMSGIPPLAGFFGKLLVFQAAIGQGFYTLAVIGVICSVVAAYYYLRIIKVMFFDEAAEPFDRQMAFAKRAVIALSVIFVLFFILKPNMLVDTARHTASALFSG</sequence>
<dbReference type="GO" id="GO:0050136">
    <property type="term" value="F:NADH dehydrogenase (quinone) (non-electrogenic) activity"/>
    <property type="evidence" value="ECO:0007669"/>
    <property type="project" value="UniProtKB-UniRule"/>
</dbReference>
<keyword evidence="5" id="KW-0830">Ubiquinone</keyword>
<evidence type="ECO:0000256" key="3">
    <source>
        <dbReference type="ARBA" id="ARBA00022989"/>
    </source>
</evidence>
<evidence type="ECO:0000256" key="4">
    <source>
        <dbReference type="ARBA" id="ARBA00023136"/>
    </source>
</evidence>
<dbReference type="InterPro" id="IPR001750">
    <property type="entry name" value="ND/Mrp_TM"/>
</dbReference>
<feature type="transmembrane region" description="Helical" evidence="5">
    <location>
        <begin position="274"/>
        <end position="293"/>
    </location>
</feature>
<dbReference type="InterPro" id="IPR010096">
    <property type="entry name" value="NADH-Q_OxRdtase_suN/2"/>
</dbReference>
<evidence type="ECO:0000256" key="5">
    <source>
        <dbReference type="HAMAP-Rule" id="MF_00445"/>
    </source>
</evidence>
<feature type="transmembrane region" description="Helical" evidence="5">
    <location>
        <begin position="106"/>
        <end position="123"/>
    </location>
</feature>
<feature type="transmembrane region" description="Helical" evidence="5">
    <location>
        <begin position="370"/>
        <end position="393"/>
    </location>
</feature>
<comment type="subunit">
    <text evidence="5">NDH-1 is composed of 14 different subunits. Subunits NuoA, H, J, K, L, M, N constitute the membrane sector of the complex.</text>
</comment>
<feature type="transmembrane region" description="Helical" evidence="5">
    <location>
        <begin position="446"/>
        <end position="464"/>
    </location>
</feature>
<dbReference type="HAMAP" id="MF_00445">
    <property type="entry name" value="NDH1_NuoN_1"/>
    <property type="match status" value="1"/>
</dbReference>
<reference evidence="8 9" key="1">
    <citation type="submission" date="2020-07" db="EMBL/GenBank/DDBJ databases">
        <title>Huge and variable diversity of episymbiotic CPR bacteria and DPANN archaea in groundwater ecosystems.</title>
        <authorList>
            <person name="He C.Y."/>
            <person name="Keren R."/>
            <person name="Whittaker M."/>
            <person name="Farag I.F."/>
            <person name="Doudna J."/>
            <person name="Cate J.H.D."/>
            <person name="Banfield J.F."/>
        </authorList>
    </citation>
    <scope>NUCLEOTIDE SEQUENCE [LARGE SCALE GENOMIC DNA]</scope>
    <source>
        <strain evidence="8">NC_groundwater_70_Ag_B-0.1um_54_66</strain>
    </source>
</reference>
<protein>
    <recommendedName>
        <fullName evidence="5">NADH-quinone oxidoreductase subunit N</fullName>
        <ecNumber evidence="5">7.1.1.-</ecNumber>
    </recommendedName>
    <alternativeName>
        <fullName evidence="5">NADH dehydrogenase I subunit N</fullName>
    </alternativeName>
    <alternativeName>
        <fullName evidence="5">NDH-1 subunit N</fullName>
    </alternativeName>
</protein>
<feature type="transmembrane region" description="Helical" evidence="5">
    <location>
        <begin position="300"/>
        <end position="321"/>
    </location>
</feature>
<dbReference type="AlphaFoldDB" id="A0A7T5UGG7"/>
<keyword evidence="5" id="KW-1278">Translocase</keyword>
<feature type="transmembrane region" description="Helical" evidence="5">
    <location>
        <begin position="405"/>
        <end position="425"/>
    </location>
</feature>
<evidence type="ECO:0000313" key="8">
    <source>
        <dbReference type="EMBL" id="QQG35320.1"/>
    </source>
</evidence>
<feature type="transmembrane region" description="Helical" evidence="5">
    <location>
        <begin position="204"/>
        <end position="229"/>
    </location>
</feature>
<feature type="transmembrane region" description="Helical" evidence="5">
    <location>
        <begin position="12"/>
        <end position="31"/>
    </location>
</feature>